<protein>
    <submittedName>
        <fullName evidence="2">XapX domain-containing protein</fullName>
    </submittedName>
</protein>
<evidence type="ECO:0000313" key="2">
    <source>
        <dbReference type="EMBL" id="SDI61047.1"/>
    </source>
</evidence>
<evidence type="ECO:0000313" key="3">
    <source>
        <dbReference type="Proteomes" id="UP000199017"/>
    </source>
</evidence>
<keyword evidence="1" id="KW-0472">Membrane</keyword>
<keyword evidence="3" id="KW-1185">Reference proteome</keyword>
<feature type="transmembrane region" description="Helical" evidence="1">
    <location>
        <begin position="12"/>
        <end position="32"/>
    </location>
</feature>
<dbReference type="STRING" id="930129.SAMN05216352_109146"/>
<gene>
    <name evidence="2" type="ORF">SAMN05216352_109146</name>
</gene>
<reference evidence="2 3" key="1">
    <citation type="submission" date="2016-10" db="EMBL/GenBank/DDBJ databases">
        <authorList>
            <person name="de Groot N.N."/>
        </authorList>
    </citation>
    <scope>NUCLEOTIDE SEQUENCE [LARGE SCALE GENOMIC DNA]</scope>
    <source>
        <strain evidence="3">P4B,CCM 7963,CECT 7998,DSM 25260,IBRC-M 10614,KCTC 13821</strain>
    </source>
</reference>
<dbReference type="InterPro" id="IPR020017">
    <property type="entry name" value="XapX_domain"/>
</dbReference>
<dbReference type="EMBL" id="FNDU01000009">
    <property type="protein sequence ID" value="SDI61047.1"/>
    <property type="molecule type" value="Genomic_DNA"/>
</dbReference>
<name>A0A1G8LZW8_9BACI</name>
<organism evidence="2 3">
    <name type="scientific">Alteribacillus bidgolensis</name>
    <dbReference type="NCBI Taxonomy" id="930129"/>
    <lineage>
        <taxon>Bacteria</taxon>
        <taxon>Bacillati</taxon>
        <taxon>Bacillota</taxon>
        <taxon>Bacilli</taxon>
        <taxon>Bacillales</taxon>
        <taxon>Bacillaceae</taxon>
        <taxon>Alteribacillus</taxon>
    </lineage>
</organism>
<evidence type="ECO:0000256" key="1">
    <source>
        <dbReference type="SAM" id="Phobius"/>
    </source>
</evidence>
<dbReference type="InterPro" id="IPR009872">
    <property type="entry name" value="DUF1427"/>
</dbReference>
<keyword evidence="1" id="KW-1133">Transmembrane helix</keyword>
<sequence>MIHIRQKEVTGMQEVMLSLFTGIIVGIVFAIIRLPIPAPPALAGVMGIIGIFLGYKIYEWVLPLFQGGGS</sequence>
<dbReference type="AlphaFoldDB" id="A0A1G8LZW8"/>
<accession>A0A1G8LZW8</accession>
<dbReference type="NCBIfam" id="TIGR03510">
    <property type="entry name" value="XapX"/>
    <property type="match status" value="1"/>
</dbReference>
<dbReference type="Proteomes" id="UP000199017">
    <property type="component" value="Unassembled WGS sequence"/>
</dbReference>
<feature type="transmembrane region" description="Helical" evidence="1">
    <location>
        <begin position="38"/>
        <end position="58"/>
    </location>
</feature>
<proteinExistence type="predicted"/>
<keyword evidence="1" id="KW-0812">Transmembrane</keyword>
<dbReference type="Pfam" id="PF07235">
    <property type="entry name" value="DUF1427"/>
    <property type="match status" value="1"/>
</dbReference>